<dbReference type="InterPro" id="IPR018511">
    <property type="entry name" value="Hemolysin-typ_Ca-bd_CS"/>
</dbReference>
<dbReference type="PANTHER" id="PTHR38340:SF1">
    <property type="entry name" value="S-LAYER PROTEIN"/>
    <property type="match status" value="1"/>
</dbReference>
<evidence type="ECO:0000256" key="1">
    <source>
        <dbReference type="ARBA" id="ARBA00004613"/>
    </source>
</evidence>
<evidence type="ECO:0000313" key="4">
    <source>
        <dbReference type="EMBL" id="SDD21598.1"/>
    </source>
</evidence>
<dbReference type="GO" id="GO:0005509">
    <property type="term" value="F:calcium ion binding"/>
    <property type="evidence" value="ECO:0007669"/>
    <property type="project" value="InterPro"/>
</dbReference>
<evidence type="ECO:0000256" key="3">
    <source>
        <dbReference type="SAM" id="MobiDB-lite"/>
    </source>
</evidence>
<dbReference type="PANTHER" id="PTHR38340">
    <property type="entry name" value="S-LAYER PROTEIN"/>
    <property type="match status" value="1"/>
</dbReference>
<sequence length="1356" mass="144180">MPISNANDLLAQANNVTGYIDPSVAIGLQGITDTSTQLPFLDLTKMMRPWFGVSDTEGYVDYESFRPLMTLDENGWPTEMVDGFHSIQTIFDWDLGPIAEGANAGRAGVYVLQYEGEGDINIFGVSINILSETDGKIVFENTSGGTFGFEIANTDPANTGDYIRDISIVREEHLELYQAGAVFNPTWLDLVDDMREFRFMDWMNTNHSPISEWSDRPQVDDFTYAANGVPIEVIVQLANEAGTDIWINIPHLATDDYVENMALYIRDNLDPALKVTVEFSNEAWNTIFAHSAEMDALGQAAFPGVEPSYQVRLDWYGMRASQVMKIFTEVYGDRAEDSLVRVAGSMTDNTWVTEQVLTASSWQQTDPEGYEPPHTYFDAVAVTTYFGGAVPLDDTHRQTILDAIDDPAVDAFDVTANLLRDPNVESSIPQVLDALATQQAFAADYGLALLSYEGGQHIHHYAGTNGSSLILSDFLADFVRSDQMAELYQELFDGWQAVGGEAFMQFVDVSAPGQFGSWGLRAFLEDTNPRAELIDTLNATVSPWWESRGGTHFQQGVQAEGTSSDDTLIGTLQEDYLVGSSGDDVLVGGAGDDGLHGGDGTDIVLLSGTADDYEISVEGYGYRVVGPDGSDRLVAVETIEFANGTQIQLDPLPVPSTSGGSGGGGGGGGVPTTGNHYEISNYIFGHSLVNYQEVPETAMPYWLHQLADTAGNDYAFTGQFGFLRLHDDLNPVSQWGFAGVPNPWNSESGTSFADADFTTVTITPGNFIQGLAPTEPFEGENPEGTTPLQSTLTIIDWVQEQEPGAVIYIYESWPDMAARQLSFPPTEAEFAIYHDYAQGEFHDWFETYVDAIREARPDVVVELIPVGSLISQMLTDDSLGLGGITPSDLYVDADPHGTPTMYFLSSLINYTALYGQPAPDTFQVPDDVHPLVQQNYAAIADFVWQAVGDELAHVEPVEGPGTGGGTPLPGPDPEIPVYTFQGDDGDNLFIGYDDHQRFLGEGGFDTADFSGSAGGIAIDLGTGTGTAGDAIWDEFHSIEAVIGTNDNDTISGGDEANALSGRGGTDILFGAGGADTLHGGDGEDLLLGGDGDDRLYGDTDTAASDTLVGGDGNDHVNGSGGNDLLIGGGAEVAFSVAGNGYVGGGEHDGSDYLIGEEGDDTIIGGGWVDGIVAANGQFDEGEALTYGTDSDTMKGGAGDDVFHAASGDDIIMAGSGADRVLANAGDDKIYAGSGSDWIDGGLGADLIFGGNGNDTIFAGNGEDVIWGGAGDDLLSGGGAADLFVFGAGHGQDVIMDFDINQDTLKLRAHDGYFADFDAVVAAASDHRGSLLIDLGNGSVLIEGYSVADLATMAIEI</sequence>
<reference evidence="4 5" key="1">
    <citation type="submission" date="2016-10" db="EMBL/GenBank/DDBJ databases">
        <authorList>
            <person name="de Groot N.N."/>
        </authorList>
    </citation>
    <scope>NUCLEOTIDE SEQUENCE [LARGE SCALE GENOMIC DNA]</scope>
    <source>
        <strain evidence="4 5">CGMCC 1.9109</strain>
    </source>
</reference>
<organism evidence="4 5">
    <name type="scientific">Kordiimonas lacus</name>
    <dbReference type="NCBI Taxonomy" id="637679"/>
    <lineage>
        <taxon>Bacteria</taxon>
        <taxon>Pseudomonadati</taxon>
        <taxon>Pseudomonadota</taxon>
        <taxon>Alphaproteobacteria</taxon>
        <taxon>Kordiimonadales</taxon>
        <taxon>Kordiimonadaceae</taxon>
        <taxon>Kordiimonas</taxon>
    </lineage>
</organism>
<dbReference type="Pfam" id="PF00353">
    <property type="entry name" value="HemolysinCabind"/>
    <property type="match status" value="7"/>
</dbReference>
<dbReference type="PROSITE" id="PS00330">
    <property type="entry name" value="HEMOLYSIN_CALCIUM"/>
    <property type="match status" value="6"/>
</dbReference>
<comment type="subcellular location">
    <subcellularLocation>
        <location evidence="1">Secreted</location>
    </subcellularLocation>
</comment>
<gene>
    <name evidence="4" type="ORF">SAMN04488071_0031</name>
</gene>
<protein>
    <submittedName>
        <fullName evidence="4">Ca2+-binding protein, RTX toxin-related</fullName>
    </submittedName>
</protein>
<dbReference type="SUPFAM" id="SSF51120">
    <property type="entry name" value="beta-Roll"/>
    <property type="match status" value="4"/>
</dbReference>
<feature type="compositionally biased region" description="Gly residues" evidence="3">
    <location>
        <begin position="659"/>
        <end position="671"/>
    </location>
</feature>
<dbReference type="STRING" id="637679.GCA_001550055_00857"/>
<evidence type="ECO:0000256" key="2">
    <source>
        <dbReference type="ARBA" id="ARBA00022525"/>
    </source>
</evidence>
<dbReference type="InterPro" id="IPR050557">
    <property type="entry name" value="RTX_toxin/Mannuronan_C5-epim"/>
</dbReference>
<dbReference type="PRINTS" id="PR00313">
    <property type="entry name" value="CABNDNGRPT"/>
</dbReference>
<accession>A0A1G6SXN6</accession>
<dbReference type="InterPro" id="IPR001343">
    <property type="entry name" value="Hemolysn_Ca-bd"/>
</dbReference>
<dbReference type="Gene3D" id="2.150.10.10">
    <property type="entry name" value="Serralysin-like metalloprotease, C-terminal"/>
    <property type="match status" value="4"/>
</dbReference>
<dbReference type="RefSeq" id="WP_068309172.1">
    <property type="nucleotide sequence ID" value="NZ_FNAK01000001.1"/>
</dbReference>
<dbReference type="GO" id="GO:0005576">
    <property type="term" value="C:extracellular region"/>
    <property type="evidence" value="ECO:0007669"/>
    <property type="project" value="UniProtKB-SubCell"/>
</dbReference>
<dbReference type="OrthoDB" id="7783360at2"/>
<dbReference type="Proteomes" id="UP000183685">
    <property type="component" value="Unassembled WGS sequence"/>
</dbReference>
<dbReference type="InterPro" id="IPR011049">
    <property type="entry name" value="Serralysin-like_metalloprot_C"/>
</dbReference>
<evidence type="ECO:0000313" key="5">
    <source>
        <dbReference type="Proteomes" id="UP000183685"/>
    </source>
</evidence>
<keyword evidence="2" id="KW-0964">Secreted</keyword>
<name>A0A1G6SXN6_9PROT</name>
<keyword evidence="5" id="KW-1185">Reference proteome</keyword>
<feature type="region of interest" description="Disordered" evidence="3">
    <location>
        <begin position="648"/>
        <end position="671"/>
    </location>
</feature>
<dbReference type="EMBL" id="FNAK01000001">
    <property type="protein sequence ID" value="SDD21598.1"/>
    <property type="molecule type" value="Genomic_DNA"/>
</dbReference>
<proteinExistence type="predicted"/>